<sequence>MSRYSGTANRQLEASGTTNQRRYSVVSSRQVPKSQPWRFGFRHFRQIENFGLSAASIKNSWLLSVLERFAELGNSSVDDILNDKRVAEANRCHEINWEQKKIPISIDDLDWIPEKFHKREEYPILQFAVSKAMGRLLGFFDEEWTFQVVLLDPLHNAQPSKSYGYKVDPCSPLGCEITALRKRVDDSLQAINCECGLGDRLTEALHSPTEGPALIICISRNDLPEQLEEVLESGMAASIQDVLQAGIDHCLSR</sequence>
<proteinExistence type="predicted"/>
<dbReference type="Proteomes" id="UP000515598">
    <property type="component" value="Chromosome"/>
</dbReference>
<dbReference type="EMBL" id="CP060025">
    <property type="protein sequence ID" value="QNG76470.1"/>
    <property type="molecule type" value="Genomic_DNA"/>
</dbReference>
<feature type="region of interest" description="Disordered" evidence="1">
    <location>
        <begin position="1"/>
        <end position="29"/>
    </location>
</feature>
<name>A0AAX1I873_STEMA</name>
<evidence type="ECO:0000256" key="1">
    <source>
        <dbReference type="SAM" id="MobiDB-lite"/>
    </source>
</evidence>
<organism evidence="2 3">
    <name type="scientific">Stenotrophomonas maltophilia</name>
    <name type="common">Pseudomonas maltophilia</name>
    <name type="synonym">Xanthomonas maltophilia</name>
    <dbReference type="NCBI Taxonomy" id="40324"/>
    <lineage>
        <taxon>Bacteria</taxon>
        <taxon>Pseudomonadati</taxon>
        <taxon>Pseudomonadota</taxon>
        <taxon>Gammaproteobacteria</taxon>
        <taxon>Lysobacterales</taxon>
        <taxon>Lysobacteraceae</taxon>
        <taxon>Stenotrophomonas</taxon>
        <taxon>Stenotrophomonas maltophilia group</taxon>
    </lineage>
</organism>
<reference evidence="2 3" key="1">
    <citation type="submission" date="2020-08" db="EMBL/GenBank/DDBJ databases">
        <title>Phenotypic and transcriptomic analysis of seven clinical Stenotrophomonas maltophilia isolates identify a small set of shared and commonly regulated genes involved in biofilm lifestyle.</title>
        <authorList>
            <person name="Alio I."/>
            <person name="Gudzuhn M."/>
            <person name="Streit W."/>
        </authorList>
    </citation>
    <scope>NUCLEOTIDE SEQUENCE [LARGE SCALE GENOMIC DNA]</scope>
    <source>
        <strain evidence="2 3">UHH_SKK55</strain>
    </source>
</reference>
<gene>
    <name evidence="2" type="ORF">GPNADHDJ_00643</name>
</gene>
<accession>A0AAX1I873</accession>
<protein>
    <submittedName>
        <fullName evidence="2">Uncharacterized protein</fullName>
    </submittedName>
</protein>
<evidence type="ECO:0000313" key="2">
    <source>
        <dbReference type="EMBL" id="QNG76470.1"/>
    </source>
</evidence>
<dbReference type="AlphaFoldDB" id="A0AAX1I873"/>
<evidence type="ECO:0000313" key="3">
    <source>
        <dbReference type="Proteomes" id="UP000515598"/>
    </source>
</evidence>